<evidence type="ECO:0000313" key="8">
    <source>
        <dbReference type="Proteomes" id="UP001604336"/>
    </source>
</evidence>
<dbReference type="EMBL" id="JBFOLK010000007">
    <property type="protein sequence ID" value="KAL2499484.1"/>
    <property type="molecule type" value="Genomic_DNA"/>
</dbReference>
<dbReference type="Pfam" id="PF00403">
    <property type="entry name" value="HMA"/>
    <property type="match status" value="1"/>
</dbReference>
<evidence type="ECO:0000259" key="6">
    <source>
        <dbReference type="PROSITE" id="PS50846"/>
    </source>
</evidence>
<gene>
    <name evidence="7" type="ORF">Adt_25034</name>
</gene>
<organism evidence="7 8">
    <name type="scientific">Abeliophyllum distichum</name>
    <dbReference type="NCBI Taxonomy" id="126358"/>
    <lineage>
        <taxon>Eukaryota</taxon>
        <taxon>Viridiplantae</taxon>
        <taxon>Streptophyta</taxon>
        <taxon>Embryophyta</taxon>
        <taxon>Tracheophyta</taxon>
        <taxon>Spermatophyta</taxon>
        <taxon>Magnoliopsida</taxon>
        <taxon>eudicotyledons</taxon>
        <taxon>Gunneridae</taxon>
        <taxon>Pentapetalae</taxon>
        <taxon>asterids</taxon>
        <taxon>lamiids</taxon>
        <taxon>Lamiales</taxon>
        <taxon>Oleaceae</taxon>
        <taxon>Forsythieae</taxon>
        <taxon>Abeliophyllum</taxon>
    </lineage>
</organism>
<feature type="domain" description="HMA" evidence="6">
    <location>
        <begin position="87"/>
        <end position="150"/>
    </location>
</feature>
<dbReference type="InterPro" id="IPR006121">
    <property type="entry name" value="HMA_dom"/>
</dbReference>
<proteinExistence type="inferred from homology"/>
<keyword evidence="2" id="KW-0488">Methylation</keyword>
<protein>
    <recommendedName>
        <fullName evidence="6">HMA domain-containing protein</fullName>
    </recommendedName>
</protein>
<evidence type="ECO:0000256" key="5">
    <source>
        <dbReference type="ARBA" id="ARBA00024045"/>
    </source>
</evidence>
<dbReference type="CDD" id="cd00371">
    <property type="entry name" value="HMA"/>
    <property type="match status" value="1"/>
</dbReference>
<dbReference type="PANTHER" id="PTHR45868">
    <property type="entry name" value="HEAVY METAL-ASSOCIATED ISOPRENYLATED PLANT PROTEIN 33-RELATED"/>
    <property type="match status" value="1"/>
</dbReference>
<evidence type="ECO:0000256" key="2">
    <source>
        <dbReference type="ARBA" id="ARBA00022481"/>
    </source>
</evidence>
<dbReference type="GO" id="GO:0009626">
    <property type="term" value="P:plant-type hypersensitive response"/>
    <property type="evidence" value="ECO:0007669"/>
    <property type="project" value="UniProtKB-KW"/>
</dbReference>
<comment type="caution">
    <text evidence="7">The sequence shown here is derived from an EMBL/GenBank/DDBJ whole genome shotgun (WGS) entry which is preliminary data.</text>
</comment>
<sequence>MATETRSVPNLSLVSVAFLWATKNGPSELLNVDEHEQASFFFFFEERDSVEDVEIALCRLVTTVAGPSKRLWNLKISCQNADYGCKKKTHVLKVHVHCHGCVQKVKKLLRRIEGVYEVTIDSEEHKVTVSGNVDCATLIRKLAKSGKQAKLWSSSPSQDRELTNWPYDDKYLNQMQNPMASLDYSKCQPLLSPPLDTETDRPDFQEYQNQGLGMEFLKCEKENSLGMEAKMDDEILGWDGSIVNDAGTAEGGMNSLMSLRGHNPGFVGLEV</sequence>
<accession>A0ABD1SH13</accession>
<reference evidence="8" key="1">
    <citation type="submission" date="2024-07" db="EMBL/GenBank/DDBJ databases">
        <title>Two chromosome-level genome assemblies of Korean endemic species Abeliophyllum distichum and Forsythia ovata (Oleaceae).</title>
        <authorList>
            <person name="Jang H."/>
        </authorList>
    </citation>
    <scope>NUCLEOTIDE SEQUENCE [LARGE SCALE GENOMIC DNA]</scope>
</reference>
<comment type="subcellular location">
    <subcellularLocation>
        <location evidence="1">Membrane</location>
        <topology evidence="1">Peripheral membrane protein</topology>
    </subcellularLocation>
</comment>
<dbReference type="PROSITE" id="PS50846">
    <property type="entry name" value="HMA_2"/>
    <property type="match status" value="1"/>
</dbReference>
<dbReference type="PANTHER" id="PTHR45868:SF74">
    <property type="entry name" value="HEAVY METAL-ASSOCIATED ISOPRENYLATED PLANT PROTEIN 33"/>
    <property type="match status" value="1"/>
</dbReference>
<keyword evidence="3" id="KW-0479">Metal-binding</keyword>
<dbReference type="GO" id="GO:0016020">
    <property type="term" value="C:membrane"/>
    <property type="evidence" value="ECO:0007669"/>
    <property type="project" value="UniProtKB-SubCell"/>
</dbReference>
<dbReference type="GO" id="GO:0046872">
    <property type="term" value="F:metal ion binding"/>
    <property type="evidence" value="ECO:0007669"/>
    <property type="project" value="UniProtKB-KW"/>
</dbReference>
<dbReference type="Gene3D" id="3.30.70.100">
    <property type="match status" value="1"/>
</dbReference>
<dbReference type="FunFam" id="3.30.70.100:FF:000008">
    <property type="entry name" value="Copper transport protein ATOX1"/>
    <property type="match status" value="1"/>
</dbReference>
<keyword evidence="8" id="KW-1185">Reference proteome</keyword>
<evidence type="ECO:0000313" key="7">
    <source>
        <dbReference type="EMBL" id="KAL2499484.1"/>
    </source>
</evidence>
<evidence type="ECO:0000256" key="1">
    <source>
        <dbReference type="ARBA" id="ARBA00004170"/>
    </source>
</evidence>
<evidence type="ECO:0000256" key="3">
    <source>
        <dbReference type="ARBA" id="ARBA00022723"/>
    </source>
</evidence>
<keyword evidence="4" id="KW-0449">Lipoprotein</keyword>
<evidence type="ECO:0000256" key="4">
    <source>
        <dbReference type="ARBA" id="ARBA00023289"/>
    </source>
</evidence>
<name>A0ABD1SH13_9LAMI</name>
<dbReference type="AlphaFoldDB" id="A0ABD1SH13"/>
<dbReference type="Proteomes" id="UP001604336">
    <property type="component" value="Unassembled WGS sequence"/>
</dbReference>
<dbReference type="InterPro" id="IPR036163">
    <property type="entry name" value="HMA_dom_sf"/>
</dbReference>
<dbReference type="SUPFAM" id="SSF55008">
    <property type="entry name" value="HMA, heavy metal-associated domain"/>
    <property type="match status" value="1"/>
</dbReference>
<keyword evidence="4" id="KW-0636">Prenylation</keyword>
<comment type="similarity">
    <text evidence="5">Belongs to the HIPP family.</text>
</comment>